<dbReference type="Proteomes" id="UP000515275">
    <property type="component" value="Chromosome"/>
</dbReference>
<organism evidence="1 2">
    <name type="scientific">Corynebacterium anserum</name>
    <dbReference type="NCBI Taxonomy" id="2684406"/>
    <lineage>
        <taxon>Bacteria</taxon>
        <taxon>Bacillati</taxon>
        <taxon>Actinomycetota</taxon>
        <taxon>Actinomycetes</taxon>
        <taxon>Mycobacteriales</taxon>
        <taxon>Corynebacteriaceae</taxon>
        <taxon>Corynebacterium</taxon>
    </lineage>
</organism>
<evidence type="ECO:0000313" key="2">
    <source>
        <dbReference type="Proteomes" id="UP000515275"/>
    </source>
</evidence>
<accession>A0A7G7YQT9</accession>
<reference evidence="1 2" key="1">
    <citation type="submission" date="2019-12" db="EMBL/GenBank/DDBJ databases">
        <title>Corynebacterium sp. nov., isolated from feces of the Anser Albifrons in China.</title>
        <authorList>
            <person name="Liu Q."/>
        </authorList>
    </citation>
    <scope>NUCLEOTIDE SEQUENCE [LARGE SCALE GENOMIC DNA]</scope>
    <source>
        <strain evidence="1 2">23H37-10</strain>
    </source>
</reference>
<evidence type="ECO:0000313" key="1">
    <source>
        <dbReference type="EMBL" id="QNH96859.1"/>
    </source>
</evidence>
<keyword evidence="2" id="KW-1185">Reference proteome</keyword>
<protein>
    <submittedName>
        <fullName evidence="1">Uncharacterized protein</fullName>
    </submittedName>
</protein>
<proteinExistence type="predicted"/>
<dbReference type="EMBL" id="CP046883">
    <property type="protein sequence ID" value="QNH96859.1"/>
    <property type="molecule type" value="Genomic_DNA"/>
</dbReference>
<dbReference type="KEGG" id="cans:GP473_01640"/>
<gene>
    <name evidence="1" type="ORF">GP473_01640</name>
</gene>
<sequence>MGASALAFVSLGLLTACGNSDSPVGNTQWQVTEIYDDSSRANYLPDNLQGRAYVVIGEDSLTGASGCLSLRGNVEWNYEQDELSISGFTSEPLDKDAQCLPGDEDTAARMKDVMDGHTLSVSRPESDTLKLQQVLDGLEDWQTAPSVEFFSGD</sequence>
<name>A0A7G7YQT9_9CORY</name>
<dbReference type="AlphaFoldDB" id="A0A7G7YQT9"/>